<evidence type="ECO:0000313" key="1">
    <source>
        <dbReference type="EMBL" id="PQO34354.1"/>
    </source>
</evidence>
<evidence type="ECO:0000313" key="2">
    <source>
        <dbReference type="Proteomes" id="UP000238322"/>
    </source>
</evidence>
<proteinExistence type="predicted"/>
<comment type="caution">
    <text evidence="1">The sequence shown here is derived from an EMBL/GenBank/DDBJ whole genome shotgun (WGS) entry which is preliminary data.</text>
</comment>
<protein>
    <submittedName>
        <fullName evidence="1">Uncharacterized protein</fullName>
    </submittedName>
</protein>
<reference evidence="1 2" key="1">
    <citation type="submission" date="2018-02" db="EMBL/GenBank/DDBJ databases">
        <title>Comparative genomes isolates from brazilian mangrove.</title>
        <authorList>
            <person name="Araujo J.E."/>
            <person name="Taketani R.G."/>
            <person name="Silva M.C.P."/>
            <person name="Loureco M.V."/>
            <person name="Andreote F.D."/>
        </authorList>
    </citation>
    <scope>NUCLEOTIDE SEQUENCE [LARGE SCALE GENOMIC DNA]</scope>
    <source>
        <strain evidence="1 2">Hex-1 MGV</strain>
    </source>
</reference>
<organism evidence="1 2">
    <name type="scientific">Blastopirellula marina</name>
    <dbReference type="NCBI Taxonomy" id="124"/>
    <lineage>
        <taxon>Bacteria</taxon>
        <taxon>Pseudomonadati</taxon>
        <taxon>Planctomycetota</taxon>
        <taxon>Planctomycetia</taxon>
        <taxon>Pirellulales</taxon>
        <taxon>Pirellulaceae</taxon>
        <taxon>Blastopirellula</taxon>
    </lineage>
</organism>
<dbReference type="Proteomes" id="UP000238322">
    <property type="component" value="Unassembled WGS sequence"/>
</dbReference>
<dbReference type="OrthoDB" id="9798082at2"/>
<dbReference type="RefSeq" id="WP_105330085.1">
    <property type="nucleotide sequence ID" value="NZ_PUHY01000010.1"/>
</dbReference>
<accession>A0A2S8FR82</accession>
<sequence length="267" mass="30510">MLPHVPARIHLLPAKGAPIVVILRRKPSKCFHVIRWNTIRDTLEHGSWFHGKLYSKRCDVSFDGDWMVYLAMGDAGQTWNGICRLPYLRTKAEGSNMGSWFGGGVWQDAYRLSLNGWEPEQGRVPFILNQLQPEHGGEDLSVLYAKWQRDGWRRLGDHYGTYRDIPEASKFTVACEGDDGWVHQPTPKHPRLFARYLGYLEHGYTFQFSLEGHEALLDEEVDSACWDYRGNLIYSRRGIVFKYSLADLADGNPGSMHDLEPLSAPSD</sequence>
<dbReference type="EMBL" id="PUHY01000010">
    <property type="protein sequence ID" value="PQO34354.1"/>
    <property type="molecule type" value="Genomic_DNA"/>
</dbReference>
<name>A0A2S8FR82_9BACT</name>
<dbReference type="AlphaFoldDB" id="A0A2S8FR82"/>
<gene>
    <name evidence="1" type="ORF">C5Y83_12555</name>
</gene>